<accession>K1VE64</accession>
<organism evidence="1 2">
    <name type="scientific">Trichosporon asahii var. asahii (strain CBS 8904)</name>
    <name type="common">Yeast</name>
    <dbReference type="NCBI Taxonomy" id="1220162"/>
    <lineage>
        <taxon>Eukaryota</taxon>
        <taxon>Fungi</taxon>
        <taxon>Dikarya</taxon>
        <taxon>Basidiomycota</taxon>
        <taxon>Agaricomycotina</taxon>
        <taxon>Tremellomycetes</taxon>
        <taxon>Trichosporonales</taxon>
        <taxon>Trichosporonaceae</taxon>
        <taxon>Trichosporon</taxon>
    </lineage>
</organism>
<dbReference type="HOGENOM" id="CLU_2135282_0_0_1"/>
<keyword evidence="2" id="KW-1185">Reference proteome</keyword>
<comment type="caution">
    <text evidence="1">The sequence shown here is derived from an EMBL/GenBank/DDBJ whole genome shotgun (WGS) entry which is preliminary data.</text>
</comment>
<dbReference type="InParanoid" id="K1VE64"/>
<dbReference type="AlphaFoldDB" id="K1VE64"/>
<proteinExistence type="predicted"/>
<protein>
    <submittedName>
        <fullName evidence="1">Uncharacterized protein</fullName>
    </submittedName>
</protein>
<name>K1VE64_TRIAC</name>
<reference evidence="1 2" key="1">
    <citation type="journal article" date="2012" name="Eukaryot. Cell">
        <title>Genome sequence of the Trichosporon asahii environmental strain CBS 8904.</title>
        <authorList>
            <person name="Yang R.Y."/>
            <person name="Li H.T."/>
            <person name="Zhu H."/>
            <person name="Zhou G.P."/>
            <person name="Wang M."/>
            <person name="Wang L."/>
        </authorList>
    </citation>
    <scope>NUCLEOTIDE SEQUENCE [LARGE SCALE GENOMIC DNA]</scope>
    <source>
        <strain evidence="1 2">CBS 8904</strain>
    </source>
</reference>
<dbReference type="Proteomes" id="UP000006757">
    <property type="component" value="Unassembled WGS sequence"/>
</dbReference>
<gene>
    <name evidence="1" type="ORF">A1Q2_03442</name>
</gene>
<evidence type="ECO:0000313" key="2">
    <source>
        <dbReference type="Proteomes" id="UP000006757"/>
    </source>
</evidence>
<sequence length="113" mass="12488">MANIIVAAETVAAAHKLNRVIDVLRPPINTNKNKTSVPGRTLRRLYYLYASSSPAWGKLRSFRRKALASIIIATADMEEEEAVCLAKALMPSAKTRFVTVEVEEEELEEGKSA</sequence>
<evidence type="ECO:0000313" key="1">
    <source>
        <dbReference type="EMBL" id="EKD02295.1"/>
    </source>
</evidence>
<dbReference type="EMBL" id="AMBO01000294">
    <property type="protein sequence ID" value="EKD02295.1"/>
    <property type="molecule type" value="Genomic_DNA"/>
</dbReference>